<dbReference type="Proteomes" id="UP001141259">
    <property type="component" value="Unassembled WGS sequence"/>
</dbReference>
<evidence type="ECO:0000313" key="2">
    <source>
        <dbReference type="EMBL" id="MCS7479941.1"/>
    </source>
</evidence>
<keyword evidence="3" id="KW-1185">Reference proteome</keyword>
<proteinExistence type="predicted"/>
<dbReference type="GO" id="GO:0003700">
    <property type="term" value="F:DNA-binding transcription factor activity"/>
    <property type="evidence" value="ECO:0007669"/>
    <property type="project" value="InterPro"/>
</dbReference>
<protein>
    <submittedName>
        <fullName evidence="2">MarR family winged helix-turn-helix transcriptional regulator</fullName>
    </submittedName>
</protein>
<organism evidence="2 3">
    <name type="scientific">Umezawaea endophytica</name>
    <dbReference type="NCBI Taxonomy" id="1654476"/>
    <lineage>
        <taxon>Bacteria</taxon>
        <taxon>Bacillati</taxon>
        <taxon>Actinomycetota</taxon>
        <taxon>Actinomycetes</taxon>
        <taxon>Pseudonocardiales</taxon>
        <taxon>Pseudonocardiaceae</taxon>
        <taxon>Umezawaea</taxon>
    </lineage>
</organism>
<reference evidence="2" key="1">
    <citation type="submission" date="2022-08" db="EMBL/GenBank/DDBJ databases">
        <authorList>
            <person name="Tistechok S."/>
            <person name="Samborskyy M."/>
            <person name="Roman I."/>
        </authorList>
    </citation>
    <scope>NUCLEOTIDE SEQUENCE</scope>
    <source>
        <strain evidence="2">DSM 103496</strain>
    </source>
</reference>
<accession>A0A9X3AGQ9</accession>
<evidence type="ECO:0000313" key="3">
    <source>
        <dbReference type="Proteomes" id="UP001141259"/>
    </source>
</evidence>
<dbReference type="RefSeq" id="WP_259625433.1">
    <property type="nucleotide sequence ID" value="NZ_JANYMP010000011.1"/>
</dbReference>
<gene>
    <name evidence="2" type="ORF">NZH93_24040</name>
</gene>
<dbReference type="EMBL" id="JANYMP010000011">
    <property type="protein sequence ID" value="MCS7479941.1"/>
    <property type="molecule type" value="Genomic_DNA"/>
</dbReference>
<dbReference type="Pfam" id="PF12802">
    <property type="entry name" value="MarR_2"/>
    <property type="match status" value="1"/>
</dbReference>
<dbReference type="Gene3D" id="1.10.10.10">
    <property type="entry name" value="Winged helix-like DNA-binding domain superfamily/Winged helix DNA-binding domain"/>
    <property type="match status" value="1"/>
</dbReference>
<evidence type="ECO:0000259" key="1">
    <source>
        <dbReference type="Pfam" id="PF12802"/>
    </source>
</evidence>
<feature type="domain" description="HTH marR-type" evidence="1">
    <location>
        <begin position="36"/>
        <end position="89"/>
    </location>
</feature>
<sequence length="140" mass="15051">MGADDRAATALWLLWKQAYEVVRASVVADVTAVAQVSDPELIVLVRLDSAGGVLRQNALAAATGWDRTRLSHLLTRMESRGYLARRKVAGGVEVVMSGPGAEVLDASRPPLEAAVRQHLLGKLEPGDEADLRRILGRFLG</sequence>
<comment type="caution">
    <text evidence="2">The sequence shown here is derived from an EMBL/GenBank/DDBJ whole genome shotgun (WGS) entry which is preliminary data.</text>
</comment>
<dbReference type="AlphaFoldDB" id="A0A9X3AGQ9"/>
<dbReference type="InterPro" id="IPR036388">
    <property type="entry name" value="WH-like_DNA-bd_sf"/>
</dbReference>
<dbReference type="SUPFAM" id="SSF46785">
    <property type="entry name" value="Winged helix' DNA-binding domain"/>
    <property type="match status" value="1"/>
</dbReference>
<dbReference type="InterPro" id="IPR036390">
    <property type="entry name" value="WH_DNA-bd_sf"/>
</dbReference>
<name>A0A9X3AGQ9_9PSEU</name>
<dbReference type="InterPro" id="IPR000835">
    <property type="entry name" value="HTH_MarR-typ"/>
</dbReference>